<feature type="transmembrane region" description="Helical" evidence="2">
    <location>
        <begin position="94"/>
        <end position="114"/>
    </location>
</feature>
<sequence>MAKDRKPTLTWEREADKDWAASVEIRLALDHDAPLGLADEVLTEAHELVHEEGRPARDLLGDPHTYAQLVADERIPEEHRARIDSHGLTPGERLTASFVSVGISAALYCAFEWLTDGLWIGIGWPSVTLTATVALGVALTGATIATWTAGRLPGARWFAAATIGAVLAGVGVTSLVPDGQLFTVPAPVLILTCLAVVVGAVKFPDTTLDRWFTPAPVDSDDSNDDAWFTRLDGLLRGRHAMPSAQAHGHIREARHHLASTPGDERASDVFGDVEVYALRLSEGPTRTRRFARRQFYGSCALTLFLTVMLIDNLSDPDPSPFWLAANTCSLAAMLWILVNEWRESTTRTTSDPAGPAGPAGSAGSGTPTSPDSPS</sequence>
<feature type="transmembrane region" description="Helical" evidence="2">
    <location>
        <begin position="295"/>
        <end position="314"/>
    </location>
</feature>
<gene>
    <name evidence="3" type="ORF">GCM10012286_38750</name>
</gene>
<feature type="transmembrane region" description="Helical" evidence="2">
    <location>
        <begin position="126"/>
        <end position="145"/>
    </location>
</feature>
<evidence type="ECO:0000313" key="3">
    <source>
        <dbReference type="EMBL" id="GGO46858.1"/>
    </source>
</evidence>
<dbReference type="EMBL" id="BMNG01000008">
    <property type="protein sequence ID" value="GGO46858.1"/>
    <property type="molecule type" value="Genomic_DNA"/>
</dbReference>
<feature type="transmembrane region" description="Helical" evidence="2">
    <location>
        <begin position="157"/>
        <end position="176"/>
    </location>
</feature>
<dbReference type="Proteomes" id="UP000656881">
    <property type="component" value="Unassembled WGS sequence"/>
</dbReference>
<feature type="transmembrane region" description="Helical" evidence="2">
    <location>
        <begin position="320"/>
        <end position="338"/>
    </location>
</feature>
<dbReference type="RefSeq" id="WP_189174920.1">
    <property type="nucleotide sequence ID" value="NZ_BMNG01000008.1"/>
</dbReference>
<name>A0ABQ2M4L6_9ACTN</name>
<keyword evidence="4" id="KW-1185">Reference proteome</keyword>
<feature type="compositionally biased region" description="Low complexity" evidence="1">
    <location>
        <begin position="348"/>
        <end position="374"/>
    </location>
</feature>
<proteinExistence type="predicted"/>
<keyword evidence="2" id="KW-1133">Transmembrane helix</keyword>
<comment type="caution">
    <text evidence="3">The sequence shown here is derived from an EMBL/GenBank/DDBJ whole genome shotgun (WGS) entry which is preliminary data.</text>
</comment>
<reference evidence="4" key="1">
    <citation type="journal article" date="2019" name="Int. J. Syst. Evol. Microbiol.">
        <title>The Global Catalogue of Microorganisms (GCM) 10K type strain sequencing project: providing services to taxonomists for standard genome sequencing and annotation.</title>
        <authorList>
            <consortium name="The Broad Institute Genomics Platform"/>
            <consortium name="The Broad Institute Genome Sequencing Center for Infectious Disease"/>
            <person name="Wu L."/>
            <person name="Ma J."/>
        </authorList>
    </citation>
    <scope>NUCLEOTIDE SEQUENCE [LARGE SCALE GENOMIC DNA]</scope>
    <source>
        <strain evidence="4">CGMCC 4.7349</strain>
    </source>
</reference>
<keyword evidence="2" id="KW-0812">Transmembrane</keyword>
<accession>A0ABQ2M4L6</accession>
<feature type="region of interest" description="Disordered" evidence="1">
    <location>
        <begin position="345"/>
        <end position="374"/>
    </location>
</feature>
<keyword evidence="2" id="KW-0472">Membrane</keyword>
<protein>
    <submittedName>
        <fullName evidence="3">Uncharacterized protein</fullName>
    </submittedName>
</protein>
<evidence type="ECO:0000256" key="2">
    <source>
        <dbReference type="SAM" id="Phobius"/>
    </source>
</evidence>
<feature type="transmembrane region" description="Helical" evidence="2">
    <location>
        <begin position="182"/>
        <end position="201"/>
    </location>
</feature>
<organism evidence="3 4">
    <name type="scientific">Streptomyces lasiicapitis</name>
    <dbReference type="NCBI Taxonomy" id="1923961"/>
    <lineage>
        <taxon>Bacteria</taxon>
        <taxon>Bacillati</taxon>
        <taxon>Actinomycetota</taxon>
        <taxon>Actinomycetes</taxon>
        <taxon>Kitasatosporales</taxon>
        <taxon>Streptomycetaceae</taxon>
        <taxon>Streptomyces</taxon>
    </lineage>
</organism>
<evidence type="ECO:0000313" key="4">
    <source>
        <dbReference type="Proteomes" id="UP000656881"/>
    </source>
</evidence>
<evidence type="ECO:0000256" key="1">
    <source>
        <dbReference type="SAM" id="MobiDB-lite"/>
    </source>
</evidence>